<dbReference type="SUPFAM" id="SSF110849">
    <property type="entry name" value="ParB/Sulfiredoxin"/>
    <property type="match status" value="1"/>
</dbReference>
<gene>
    <name evidence="3" type="ORF">DEJ51_17315</name>
</gene>
<proteinExistence type="predicted"/>
<reference evidence="3 4" key="1">
    <citation type="submission" date="2018-05" db="EMBL/GenBank/DDBJ databases">
        <title>Streptomyces venezuelae.</title>
        <authorList>
            <person name="Kim W."/>
            <person name="Lee N."/>
            <person name="Cho B.-K."/>
        </authorList>
    </citation>
    <scope>NUCLEOTIDE SEQUENCE [LARGE SCALE GENOMIC DNA]</scope>
    <source>
        <strain evidence="3 4">ATCC 21018</strain>
    </source>
</reference>
<sequence>MAGLPPTRVLSFVRRGRQSSDCSQHPVTGVTDVSPDFAQRNSQPDSGRCSRAGDRIRRAGRGGRAPDAGGPGAGGRPGELRGHPDRPRMAVKPTAAESDCLRVMGMVVDRADSEYLIKLQQSVLKELPVERVPVEVLRTGFSARVHGEDADHIRILAENADDLPPILVHRPTMTVIDGAHRLRVVELLGEDRIAVRFFDGDQEDARLLAVAANIAHGRPLSTTDRTAAAMRIFSAHPQWSDRAVAVVAGLSPKKIGRLRREMALPQSDSRVGRDGRVRPIDTAHRRERAGELIRTNPGFSLRQIAAEVGLAPATVADVRNRIQRGDSPVPRGVRGRAAQAADAARHAPAEAVTVRVPATGATVTRLPSARRRTLAEEKAPVMALEDVRKITGMLTRDPSLRHNASGRSVLRLLDVCSLITRERQKIAETVPAHCKESVARLAEGYAGMWRLLAEELVQQVEEMYEPGGDGRPLSA</sequence>
<dbReference type="AlphaFoldDB" id="A0A5P2DKT3"/>
<evidence type="ECO:0000256" key="1">
    <source>
        <dbReference type="SAM" id="MobiDB-lite"/>
    </source>
</evidence>
<dbReference type="InterPro" id="IPR003115">
    <property type="entry name" value="ParB_N"/>
</dbReference>
<feature type="domain" description="ParB-like N-terminal" evidence="2">
    <location>
        <begin position="130"/>
        <end position="214"/>
    </location>
</feature>
<organism evidence="3 4">
    <name type="scientific">Streptomyces venezuelae</name>
    <dbReference type="NCBI Taxonomy" id="54571"/>
    <lineage>
        <taxon>Bacteria</taxon>
        <taxon>Bacillati</taxon>
        <taxon>Actinomycetota</taxon>
        <taxon>Actinomycetes</taxon>
        <taxon>Kitasatosporales</taxon>
        <taxon>Streptomycetaceae</taxon>
        <taxon>Streptomyces</taxon>
    </lineage>
</organism>
<feature type="compositionally biased region" description="Basic and acidic residues" evidence="1">
    <location>
        <begin position="78"/>
        <end position="88"/>
    </location>
</feature>
<protein>
    <recommendedName>
        <fullName evidence="2">ParB-like N-terminal domain-containing protein</fullName>
    </recommendedName>
</protein>
<evidence type="ECO:0000313" key="4">
    <source>
        <dbReference type="Proteomes" id="UP000324101"/>
    </source>
</evidence>
<accession>A0A5P2DKT3</accession>
<name>A0A5P2DKT3_STRVZ</name>
<evidence type="ECO:0000313" key="3">
    <source>
        <dbReference type="EMBL" id="QES55716.1"/>
    </source>
</evidence>
<feature type="region of interest" description="Disordered" evidence="1">
    <location>
        <begin position="15"/>
        <end position="94"/>
    </location>
</feature>
<dbReference type="SMART" id="SM00470">
    <property type="entry name" value="ParB"/>
    <property type="match status" value="1"/>
</dbReference>
<dbReference type="EMBL" id="CP029189">
    <property type="protein sequence ID" value="QES55716.1"/>
    <property type="molecule type" value="Genomic_DNA"/>
</dbReference>
<dbReference type="OrthoDB" id="3701787at2"/>
<dbReference type="Gene3D" id="3.90.1530.10">
    <property type="entry name" value="Conserved hypothetical protein from pyrococcus furiosus pfu- 392566-001, ParB domain"/>
    <property type="match status" value="1"/>
</dbReference>
<dbReference type="Proteomes" id="UP000324101">
    <property type="component" value="Chromosome"/>
</dbReference>
<dbReference type="InterPro" id="IPR036086">
    <property type="entry name" value="ParB/Sulfiredoxin_sf"/>
</dbReference>
<evidence type="ECO:0000259" key="2">
    <source>
        <dbReference type="SMART" id="SM00470"/>
    </source>
</evidence>